<reference evidence="2 3" key="1">
    <citation type="journal article" date="2017" name="Front. Microbiol.">
        <title>Strong Genomic and Phenotypic Heterogeneity in the Aeromonas sobria Species Complex.</title>
        <authorList>
            <person name="Gauthier J."/>
            <person name="Vincent A.T."/>
            <person name="Charette S.J."/>
            <person name="Derome N."/>
        </authorList>
    </citation>
    <scope>NUCLEOTIDE SEQUENCE [LARGE SCALE GENOMIC DNA]</scope>
    <source>
        <strain evidence="2 3">TM18</strain>
    </source>
</reference>
<dbReference type="EMBL" id="NQMM01000053">
    <property type="protein sequence ID" value="PKQ73295.1"/>
    <property type="molecule type" value="Genomic_DNA"/>
</dbReference>
<dbReference type="AlphaFoldDB" id="A0A2N3IPQ0"/>
<keyword evidence="3" id="KW-1185">Reference proteome</keyword>
<feature type="domain" description="NIPSNAP" evidence="1">
    <location>
        <begin position="6"/>
        <end position="101"/>
    </location>
</feature>
<name>A0A2N3IPQ0_AERSO</name>
<gene>
    <name evidence="2" type="ORF">CJP16_19370</name>
</gene>
<dbReference type="SUPFAM" id="SSF54909">
    <property type="entry name" value="Dimeric alpha+beta barrel"/>
    <property type="match status" value="1"/>
</dbReference>
<dbReference type="InterPro" id="IPR012577">
    <property type="entry name" value="NIPSNAP"/>
</dbReference>
<protein>
    <submittedName>
        <fullName evidence="2">NIPSNAP family protein</fullName>
    </submittedName>
</protein>
<dbReference type="Gene3D" id="3.30.70.100">
    <property type="match status" value="1"/>
</dbReference>
<dbReference type="InterPro" id="IPR011008">
    <property type="entry name" value="Dimeric_a/b-barrel"/>
</dbReference>
<evidence type="ECO:0000313" key="3">
    <source>
        <dbReference type="Proteomes" id="UP000233467"/>
    </source>
</evidence>
<dbReference type="Proteomes" id="UP000233467">
    <property type="component" value="Unassembled WGS sequence"/>
</dbReference>
<proteinExistence type="predicted"/>
<organism evidence="2 3">
    <name type="scientific">Aeromonas sobria</name>
    <dbReference type="NCBI Taxonomy" id="646"/>
    <lineage>
        <taxon>Bacteria</taxon>
        <taxon>Pseudomonadati</taxon>
        <taxon>Pseudomonadota</taxon>
        <taxon>Gammaproteobacteria</taxon>
        <taxon>Aeromonadales</taxon>
        <taxon>Aeromonadaceae</taxon>
        <taxon>Aeromonas</taxon>
    </lineage>
</organism>
<evidence type="ECO:0000313" key="2">
    <source>
        <dbReference type="EMBL" id="PKQ73295.1"/>
    </source>
</evidence>
<sequence>MTITCFIEYQIDPLKADLFEQYANQWAEIIPQCGGDLIGYFAPHEGTNYRAFGLVAFKSLADYEGYRQRLRESEVGCANFAFAQEGRFILQESRSFLRLIPATDRHHGSVC</sequence>
<comment type="caution">
    <text evidence="2">The sequence shown here is derived from an EMBL/GenBank/DDBJ whole genome shotgun (WGS) entry which is preliminary data.</text>
</comment>
<evidence type="ECO:0000259" key="1">
    <source>
        <dbReference type="Pfam" id="PF07978"/>
    </source>
</evidence>
<dbReference type="Pfam" id="PF07978">
    <property type="entry name" value="NIPSNAP"/>
    <property type="match status" value="1"/>
</dbReference>
<accession>A0A2N3IPQ0</accession>
<dbReference type="RefSeq" id="WP_101326060.1">
    <property type="nucleotide sequence ID" value="NZ_NKWE01000008.1"/>
</dbReference>